<keyword evidence="3" id="KW-1185">Reference proteome</keyword>
<dbReference type="Pfam" id="PF01548">
    <property type="entry name" value="DEDD_Tnp_IS110"/>
    <property type="match status" value="1"/>
</dbReference>
<accession>A0ABP9TPR5</accession>
<proteinExistence type="predicted"/>
<evidence type="ECO:0000313" key="2">
    <source>
        <dbReference type="EMBL" id="GAA5228754.1"/>
    </source>
</evidence>
<organism evidence="2 3">
    <name type="scientific">Paeniglutamicibacter antarcticus</name>
    <dbReference type="NCBI Taxonomy" id="494023"/>
    <lineage>
        <taxon>Bacteria</taxon>
        <taxon>Bacillati</taxon>
        <taxon>Actinomycetota</taxon>
        <taxon>Actinomycetes</taxon>
        <taxon>Micrococcales</taxon>
        <taxon>Micrococcaceae</taxon>
        <taxon>Paeniglutamicibacter</taxon>
    </lineage>
</organism>
<sequence length="145" mass="15217">MIEGAASYGAILAGAVAAEGYEVVEAARMDARARHGVGKSDKLNSQRIARAVLPLEDKQLRRPRLSEGIRAALMVLVAAREATTGERTRALNALTSLVRVNELGLDALMALTGADYRGVPVACPGRGVGARGGPCRSRPLGKTIR</sequence>
<dbReference type="InterPro" id="IPR002525">
    <property type="entry name" value="Transp_IS110-like_N"/>
</dbReference>
<protein>
    <recommendedName>
        <fullName evidence="1">Transposase IS110-like N-terminal domain-containing protein</fullName>
    </recommendedName>
</protein>
<gene>
    <name evidence="2" type="ORF">GCM10025778_32930</name>
</gene>
<feature type="domain" description="Transposase IS110-like N-terminal" evidence="1">
    <location>
        <begin position="2"/>
        <end position="98"/>
    </location>
</feature>
<evidence type="ECO:0000313" key="3">
    <source>
        <dbReference type="Proteomes" id="UP001501257"/>
    </source>
</evidence>
<name>A0ABP9TPR5_9MICC</name>
<dbReference type="EMBL" id="BAABLK010000089">
    <property type="protein sequence ID" value="GAA5228754.1"/>
    <property type="molecule type" value="Genomic_DNA"/>
</dbReference>
<reference evidence="3" key="1">
    <citation type="journal article" date="2019" name="Int. J. Syst. Evol. Microbiol.">
        <title>The Global Catalogue of Microorganisms (GCM) 10K type strain sequencing project: providing services to taxonomists for standard genome sequencing and annotation.</title>
        <authorList>
            <consortium name="The Broad Institute Genomics Platform"/>
            <consortium name="The Broad Institute Genome Sequencing Center for Infectious Disease"/>
            <person name="Wu L."/>
            <person name="Ma J."/>
        </authorList>
    </citation>
    <scope>NUCLEOTIDE SEQUENCE [LARGE SCALE GENOMIC DNA]</scope>
    <source>
        <strain evidence="3">JCM 18952</strain>
    </source>
</reference>
<comment type="caution">
    <text evidence="2">The sequence shown here is derived from an EMBL/GenBank/DDBJ whole genome shotgun (WGS) entry which is preliminary data.</text>
</comment>
<dbReference type="Proteomes" id="UP001501257">
    <property type="component" value="Unassembled WGS sequence"/>
</dbReference>
<evidence type="ECO:0000259" key="1">
    <source>
        <dbReference type="Pfam" id="PF01548"/>
    </source>
</evidence>